<dbReference type="InterPro" id="IPR052020">
    <property type="entry name" value="Cyclic_di-GMP/3'3'-cGAMP_PDE"/>
</dbReference>
<dbReference type="Pfam" id="PF00072">
    <property type="entry name" value="Response_reg"/>
    <property type="match status" value="1"/>
</dbReference>
<keyword evidence="6" id="KW-1185">Reference proteome</keyword>
<protein>
    <submittedName>
        <fullName evidence="5">Response regulator receiver modulated metal dependent phosphohydrolase</fullName>
    </submittedName>
</protein>
<dbReference type="CDD" id="cd00077">
    <property type="entry name" value="HDc"/>
    <property type="match status" value="1"/>
</dbReference>
<accession>E1SNF7</accession>
<dbReference type="InterPro" id="IPR006674">
    <property type="entry name" value="HD_domain"/>
</dbReference>
<dbReference type="Proteomes" id="UP000006683">
    <property type="component" value="Chromosome"/>
</dbReference>
<dbReference type="STRING" id="550540.Fbal_1437"/>
<dbReference type="EMBL" id="CP002209">
    <property type="protein sequence ID" value="ADN75641.1"/>
    <property type="molecule type" value="Genomic_DNA"/>
</dbReference>
<dbReference type="PROSITE" id="PS50110">
    <property type="entry name" value="RESPONSE_REGULATORY"/>
    <property type="match status" value="1"/>
</dbReference>
<evidence type="ECO:0000259" key="4">
    <source>
        <dbReference type="PROSITE" id="PS51832"/>
    </source>
</evidence>
<dbReference type="PROSITE" id="PS51832">
    <property type="entry name" value="HD_GYP"/>
    <property type="match status" value="1"/>
</dbReference>
<dbReference type="KEGG" id="fbl:Fbal_1437"/>
<dbReference type="InterPro" id="IPR037522">
    <property type="entry name" value="HD_GYP_dom"/>
</dbReference>
<evidence type="ECO:0000256" key="1">
    <source>
        <dbReference type="PROSITE-ProRule" id="PRU00169"/>
    </source>
</evidence>
<proteinExistence type="predicted"/>
<organism evidence="5 6">
    <name type="scientific">Ferrimonas balearica (strain DSM 9799 / CCM 4581 / KCTC 23876 / PAT)</name>
    <dbReference type="NCBI Taxonomy" id="550540"/>
    <lineage>
        <taxon>Bacteria</taxon>
        <taxon>Pseudomonadati</taxon>
        <taxon>Pseudomonadota</taxon>
        <taxon>Gammaproteobacteria</taxon>
        <taxon>Alteromonadales</taxon>
        <taxon>Ferrimonadaceae</taxon>
        <taxon>Ferrimonas</taxon>
    </lineage>
</organism>
<dbReference type="CDD" id="cd19920">
    <property type="entry name" value="REC_PA4781-like"/>
    <property type="match status" value="1"/>
</dbReference>
<feature type="modified residue" description="4-aspartylphosphate" evidence="1">
    <location>
        <position position="58"/>
    </location>
</feature>
<feature type="domain" description="Response regulatory" evidence="2">
    <location>
        <begin position="10"/>
        <end position="125"/>
    </location>
</feature>
<sequence length="342" mass="37517">MTLIAQERATVLIVDDSPENLQLLTGILGAHFRVLVARNGQQALARLEIGSPDLILLDIVMPDIDGYTLCQQIKADPRHADVPVIFISVNSAPEDEVRGFECGAIDYIRKPFHGPSVMHRVRAQLAAQHRKLGLLQALKHEANELQRSRLVMIEKLAKATAFKDEETGLHVLRVAHYARLIAQAHGCDPAWCEDLFYAAPLHDIGKIGIPDAILGKPGKLNDAEWQVMKTHTELGAQLLEGDDASVMVMARAIALHHHERFDGAGYPHGLAGDAIPLEARIVAVADVFDALVSVRPYKPALSLEQAMTIIEQSAGGHLDPVLVRHFLNQQSAMVAISQTYRD</sequence>
<dbReference type="eggNOG" id="COG3437">
    <property type="taxonomic scope" value="Bacteria"/>
</dbReference>
<dbReference type="RefSeq" id="WP_013344947.1">
    <property type="nucleotide sequence ID" value="NC_014541.1"/>
</dbReference>
<dbReference type="Gene3D" id="1.10.3210.10">
    <property type="entry name" value="Hypothetical protein af1432"/>
    <property type="match status" value="1"/>
</dbReference>
<dbReference type="PROSITE" id="PS51831">
    <property type="entry name" value="HD"/>
    <property type="match status" value="1"/>
</dbReference>
<dbReference type="HOGENOM" id="CLU_000445_92_10_6"/>
<dbReference type="SMART" id="SM00448">
    <property type="entry name" value="REC"/>
    <property type="match status" value="1"/>
</dbReference>
<dbReference type="GO" id="GO:0000160">
    <property type="term" value="P:phosphorelay signal transduction system"/>
    <property type="evidence" value="ECO:0007669"/>
    <property type="project" value="InterPro"/>
</dbReference>
<dbReference type="GO" id="GO:0008081">
    <property type="term" value="F:phosphoric diester hydrolase activity"/>
    <property type="evidence" value="ECO:0007669"/>
    <property type="project" value="UniProtKB-ARBA"/>
</dbReference>
<feature type="domain" description="HD-GYP" evidence="4">
    <location>
        <begin position="145"/>
        <end position="342"/>
    </location>
</feature>
<dbReference type="Pfam" id="PF13487">
    <property type="entry name" value="HD_5"/>
    <property type="match status" value="1"/>
</dbReference>
<evidence type="ECO:0000259" key="3">
    <source>
        <dbReference type="PROSITE" id="PS51831"/>
    </source>
</evidence>
<dbReference type="Gene3D" id="3.40.50.2300">
    <property type="match status" value="1"/>
</dbReference>
<evidence type="ECO:0000313" key="6">
    <source>
        <dbReference type="Proteomes" id="UP000006683"/>
    </source>
</evidence>
<dbReference type="InterPro" id="IPR011006">
    <property type="entry name" value="CheY-like_superfamily"/>
</dbReference>
<keyword evidence="1" id="KW-0597">Phosphoprotein</keyword>
<evidence type="ECO:0000259" key="2">
    <source>
        <dbReference type="PROSITE" id="PS50110"/>
    </source>
</evidence>
<gene>
    <name evidence="5" type="ordered locus">Fbal_1437</name>
</gene>
<dbReference type="AlphaFoldDB" id="E1SNF7"/>
<dbReference type="InterPro" id="IPR003607">
    <property type="entry name" value="HD/PDEase_dom"/>
</dbReference>
<dbReference type="GeneID" id="67181655"/>
<dbReference type="SMART" id="SM00471">
    <property type="entry name" value="HDc"/>
    <property type="match status" value="1"/>
</dbReference>
<evidence type="ECO:0000313" key="5">
    <source>
        <dbReference type="EMBL" id="ADN75641.1"/>
    </source>
</evidence>
<name>E1SNF7_FERBD</name>
<dbReference type="SUPFAM" id="SSF52172">
    <property type="entry name" value="CheY-like"/>
    <property type="match status" value="1"/>
</dbReference>
<dbReference type="PANTHER" id="PTHR45228:SF5">
    <property type="entry name" value="CYCLIC DI-GMP PHOSPHODIESTERASE VC_1348-RELATED"/>
    <property type="match status" value="1"/>
</dbReference>
<dbReference type="SUPFAM" id="SSF109604">
    <property type="entry name" value="HD-domain/PDEase-like"/>
    <property type="match status" value="1"/>
</dbReference>
<dbReference type="PANTHER" id="PTHR45228">
    <property type="entry name" value="CYCLIC DI-GMP PHOSPHODIESTERASE TM_0186-RELATED"/>
    <property type="match status" value="1"/>
</dbReference>
<keyword evidence="5" id="KW-0378">Hydrolase</keyword>
<dbReference type="OrthoDB" id="9802066at2"/>
<feature type="domain" description="HD" evidence="3">
    <location>
        <begin position="167"/>
        <end position="291"/>
    </location>
</feature>
<dbReference type="InterPro" id="IPR001789">
    <property type="entry name" value="Sig_transdc_resp-reg_receiver"/>
</dbReference>
<reference evidence="5 6" key="1">
    <citation type="journal article" date="2010" name="Stand. Genomic Sci.">
        <title>Complete genome sequence of Ferrimonas balearica type strain (PAT).</title>
        <authorList>
            <person name="Nolan M."/>
            <person name="Sikorski J."/>
            <person name="Davenport K."/>
            <person name="Lucas S."/>
            <person name="Glavina Del Rio T."/>
            <person name="Tice H."/>
            <person name="Cheng J."/>
            <person name="Goodwin L."/>
            <person name="Pitluck S."/>
            <person name="Liolios K."/>
            <person name="Ivanova N."/>
            <person name="Mavromatis K."/>
            <person name="Ovchinnikova G."/>
            <person name="Pati A."/>
            <person name="Chen A."/>
            <person name="Palaniappan K."/>
            <person name="Land M."/>
            <person name="Hauser L."/>
            <person name="Chang Y."/>
            <person name="Jeffries C."/>
            <person name="Tapia R."/>
            <person name="Brettin T."/>
            <person name="Detter J."/>
            <person name="Han C."/>
            <person name="Yasawong M."/>
            <person name="Rohde M."/>
            <person name="Tindall B."/>
            <person name="Goker M."/>
            <person name="Woyke T."/>
            <person name="Bristow J."/>
            <person name="Eisen J."/>
            <person name="Markowitz V."/>
            <person name="Hugenholtz P."/>
            <person name="Kyrpides N."/>
            <person name="Klenk H."/>
            <person name="Lapidus A."/>
        </authorList>
    </citation>
    <scope>NUCLEOTIDE SEQUENCE [LARGE SCALE GENOMIC DNA]</scope>
    <source>
        <strain evidence="6">DSM 9799 / CCM 4581 / KCTC 23876 / PAT</strain>
    </source>
</reference>